<organism evidence="1 2">
    <name type="scientific">Araneus ventricosus</name>
    <name type="common">Orbweaver spider</name>
    <name type="synonym">Epeira ventricosa</name>
    <dbReference type="NCBI Taxonomy" id="182803"/>
    <lineage>
        <taxon>Eukaryota</taxon>
        <taxon>Metazoa</taxon>
        <taxon>Ecdysozoa</taxon>
        <taxon>Arthropoda</taxon>
        <taxon>Chelicerata</taxon>
        <taxon>Arachnida</taxon>
        <taxon>Araneae</taxon>
        <taxon>Araneomorphae</taxon>
        <taxon>Entelegynae</taxon>
        <taxon>Araneoidea</taxon>
        <taxon>Araneidae</taxon>
        <taxon>Araneus</taxon>
    </lineage>
</organism>
<evidence type="ECO:0000313" key="1">
    <source>
        <dbReference type="EMBL" id="GBN93187.1"/>
    </source>
</evidence>
<proteinExistence type="predicted"/>
<sequence>MNNPTWSRVSEQIHVRRTVDKEKAWHLLLVHTIVENIGIAIVQNVCFTCWTTRKMLKSQSTNCLPKNTSIFQFLNIDCEEKTSG</sequence>
<accession>A0A4Y2SY48</accession>
<evidence type="ECO:0000313" key="2">
    <source>
        <dbReference type="Proteomes" id="UP000499080"/>
    </source>
</evidence>
<dbReference type="Proteomes" id="UP000499080">
    <property type="component" value="Unassembled WGS sequence"/>
</dbReference>
<reference evidence="1 2" key="1">
    <citation type="journal article" date="2019" name="Sci. Rep.">
        <title>Orb-weaving spider Araneus ventricosus genome elucidates the spidroin gene catalogue.</title>
        <authorList>
            <person name="Kono N."/>
            <person name="Nakamura H."/>
            <person name="Ohtoshi R."/>
            <person name="Moran D.A.P."/>
            <person name="Shinohara A."/>
            <person name="Yoshida Y."/>
            <person name="Fujiwara M."/>
            <person name="Mori M."/>
            <person name="Tomita M."/>
            <person name="Arakawa K."/>
        </authorList>
    </citation>
    <scope>NUCLEOTIDE SEQUENCE [LARGE SCALE GENOMIC DNA]</scope>
</reference>
<gene>
    <name evidence="1" type="ORF">AVEN_43051_1</name>
</gene>
<name>A0A4Y2SY48_ARAVE</name>
<protein>
    <submittedName>
        <fullName evidence="1">Uncharacterized protein</fullName>
    </submittedName>
</protein>
<comment type="caution">
    <text evidence="1">The sequence shown here is derived from an EMBL/GenBank/DDBJ whole genome shotgun (WGS) entry which is preliminary data.</text>
</comment>
<dbReference type="AlphaFoldDB" id="A0A4Y2SY48"/>
<keyword evidence="2" id="KW-1185">Reference proteome</keyword>
<dbReference type="EMBL" id="BGPR01024828">
    <property type="protein sequence ID" value="GBN93187.1"/>
    <property type="molecule type" value="Genomic_DNA"/>
</dbReference>